<evidence type="ECO:0000313" key="2">
    <source>
        <dbReference type="Proteomes" id="UP000801492"/>
    </source>
</evidence>
<protein>
    <submittedName>
        <fullName evidence="1">Uncharacterized protein</fullName>
    </submittedName>
</protein>
<name>A0A8K0D941_IGNLU</name>
<dbReference type="Proteomes" id="UP000801492">
    <property type="component" value="Unassembled WGS sequence"/>
</dbReference>
<dbReference type="EMBL" id="VTPC01001485">
    <property type="protein sequence ID" value="KAF2901820.1"/>
    <property type="molecule type" value="Genomic_DNA"/>
</dbReference>
<keyword evidence="2" id="KW-1185">Reference proteome</keyword>
<gene>
    <name evidence="1" type="ORF">ILUMI_04364</name>
</gene>
<sequence>MQLNHIVKVGSNKFINFRNMEYLIRDRIIGGLPAKIKNYPLMTCLVTKSSFKDVFRRDAVIIRLTGLYRQLTVSFAWKQDRSDSELNSSRPSIFGILGF</sequence>
<evidence type="ECO:0000313" key="1">
    <source>
        <dbReference type="EMBL" id="KAF2901820.1"/>
    </source>
</evidence>
<dbReference type="AlphaFoldDB" id="A0A8K0D941"/>
<accession>A0A8K0D941</accession>
<organism evidence="1 2">
    <name type="scientific">Ignelater luminosus</name>
    <name type="common">Cucubano</name>
    <name type="synonym">Pyrophorus luminosus</name>
    <dbReference type="NCBI Taxonomy" id="2038154"/>
    <lineage>
        <taxon>Eukaryota</taxon>
        <taxon>Metazoa</taxon>
        <taxon>Ecdysozoa</taxon>
        <taxon>Arthropoda</taxon>
        <taxon>Hexapoda</taxon>
        <taxon>Insecta</taxon>
        <taxon>Pterygota</taxon>
        <taxon>Neoptera</taxon>
        <taxon>Endopterygota</taxon>
        <taxon>Coleoptera</taxon>
        <taxon>Polyphaga</taxon>
        <taxon>Elateriformia</taxon>
        <taxon>Elateroidea</taxon>
        <taxon>Elateridae</taxon>
        <taxon>Agrypninae</taxon>
        <taxon>Pyrophorini</taxon>
        <taxon>Ignelater</taxon>
    </lineage>
</organism>
<proteinExistence type="predicted"/>
<comment type="caution">
    <text evidence="1">The sequence shown here is derived from an EMBL/GenBank/DDBJ whole genome shotgun (WGS) entry which is preliminary data.</text>
</comment>
<reference evidence="1" key="1">
    <citation type="submission" date="2019-08" db="EMBL/GenBank/DDBJ databases">
        <title>The genome of the North American firefly Photinus pyralis.</title>
        <authorList>
            <consortium name="Photinus pyralis genome working group"/>
            <person name="Fallon T.R."/>
            <person name="Sander Lower S.E."/>
            <person name="Weng J.-K."/>
        </authorList>
    </citation>
    <scope>NUCLEOTIDE SEQUENCE</scope>
    <source>
        <strain evidence="1">TRF0915ILg1</strain>
        <tissue evidence="1">Whole body</tissue>
    </source>
</reference>